<evidence type="ECO:0000256" key="7">
    <source>
        <dbReference type="ARBA" id="ARBA00023237"/>
    </source>
</evidence>
<dbReference type="STRING" id="1208365.B273_1043"/>
<evidence type="ECO:0000256" key="8">
    <source>
        <dbReference type="PROSITE-ProRule" id="PRU01360"/>
    </source>
</evidence>
<dbReference type="Gene3D" id="2.170.130.10">
    <property type="entry name" value="TonB-dependent receptor, plug domain"/>
    <property type="match status" value="1"/>
</dbReference>
<evidence type="ECO:0000259" key="12">
    <source>
        <dbReference type="Pfam" id="PF07715"/>
    </source>
</evidence>
<keyword evidence="3 8" id="KW-1134">Transmembrane beta strand</keyword>
<evidence type="ECO:0000256" key="4">
    <source>
        <dbReference type="ARBA" id="ARBA00022692"/>
    </source>
</evidence>
<keyword evidence="10" id="KW-1133">Transmembrane helix</keyword>
<evidence type="ECO:0000256" key="9">
    <source>
        <dbReference type="RuleBase" id="RU003357"/>
    </source>
</evidence>
<keyword evidence="2 8" id="KW-0813">Transport</keyword>
<dbReference type="GO" id="GO:0033214">
    <property type="term" value="P:siderophore-iron import into cell"/>
    <property type="evidence" value="ECO:0007669"/>
    <property type="project" value="TreeGrafter"/>
</dbReference>
<comment type="caution">
    <text evidence="13">The sequence shown here is derived from an EMBL/GenBank/DDBJ whole genome shotgun (WGS) entry which is preliminary data.</text>
</comment>
<protein>
    <submittedName>
        <fullName evidence="13">TonB-dependent receptor plug domain protein</fullName>
    </submittedName>
</protein>
<dbReference type="PANTHER" id="PTHR30442:SF0">
    <property type="entry name" value="FE(3+) DICITRATE TRANSPORT PROTEIN FECA"/>
    <property type="match status" value="1"/>
</dbReference>
<feature type="domain" description="TonB-dependent receptor plug" evidence="12">
    <location>
        <begin position="50"/>
        <end position="160"/>
    </location>
</feature>
<dbReference type="SUPFAM" id="SSF56935">
    <property type="entry name" value="Porins"/>
    <property type="match status" value="1"/>
</dbReference>
<dbReference type="InterPro" id="IPR037066">
    <property type="entry name" value="Plug_dom_sf"/>
</dbReference>
<dbReference type="EMBL" id="AMWX01000002">
    <property type="protein sequence ID" value="EKO36670.1"/>
    <property type="molecule type" value="Genomic_DNA"/>
</dbReference>
<dbReference type="PROSITE" id="PS52016">
    <property type="entry name" value="TONB_DEPENDENT_REC_3"/>
    <property type="match status" value="1"/>
</dbReference>
<organism evidence="13 14">
    <name type="scientific">SAR86 cluster bacterium SAR86E</name>
    <dbReference type="NCBI Taxonomy" id="1208365"/>
    <lineage>
        <taxon>Bacteria</taxon>
        <taxon>Pseudomonadati</taxon>
        <taxon>Pseudomonadota</taxon>
        <taxon>Gammaproteobacteria</taxon>
        <taxon>SAR86 cluster</taxon>
    </lineage>
</organism>
<dbReference type="InterPro" id="IPR000531">
    <property type="entry name" value="Beta-barrel_TonB"/>
</dbReference>
<evidence type="ECO:0000256" key="2">
    <source>
        <dbReference type="ARBA" id="ARBA00022448"/>
    </source>
</evidence>
<keyword evidence="6 8" id="KW-0472">Membrane</keyword>
<dbReference type="Pfam" id="PF00593">
    <property type="entry name" value="TonB_dep_Rec_b-barrel"/>
    <property type="match status" value="1"/>
</dbReference>
<sequence length="731" mass="80203">MQEQWPNTHTKIHIILMGLLSILFFTPIFAVTYDLESIESVRIIGTKEDARKIAGSGTVISNEDLKKTIDTDIHKILSAVPGVFFRTEDGYGLRPNISIRGTSLDRSSKITIMEDGVLVAPAPYTSASAYYFPTTGRIHAVEVLKGPSAVSQGPSTIGGALNLVSTPIPVDGKGKLVQELGDNGMTRTHLVAGGDNGTFGGMLEVHNHSSDGFDSIANVGGDTGFGKSDVLTKFRYTKGNHEVTFKFLDLDEASEQTYVGLSQASFNKNPRMRYGMTQYDRMDNDGEQTSLTYKGSFGDIDVIATSWSNDYHRDWFKVDKANNEKAYGISNGINNVIEAANAGNADAQGILDGTRAVQVKLKHNNRFYGNEGIQFQISTEIANHSLTFGYRDMEDYESRLQNYECFDQSVSGTNSALYACSTGWTGSNNRLRETDASSYFLQDQISLDRLTVTLGYRSEEYDKVENRWKDEKPTRTIKDSKYDNKKSSGDYSTFGMGATYDMNENLKLVAGFHQGMSPVFNGDAEEADNMELGFRYNKDTTSIEVMYFASDYANLVGECKNSSGGDCDAGDTFSGGEVDVSGLEIDASWLIERQSVSYPIAITLTSTDATFENSFDSDYFGVVASGDDIPYIPSSVIAISAGFVTDNGWSGYLRMADHGSSCSTAACGTFENIESYSYIDLSLRKKINDRLDVYGVLENVADNEDIAARAPKSGARSQKPQTYKLGFSYKL</sequence>
<name>K6GI56_9GAMM</name>
<accession>K6GI56</accession>
<gene>
    <name evidence="13" type="ORF">B273_1043</name>
</gene>
<evidence type="ECO:0000256" key="10">
    <source>
        <dbReference type="SAM" id="Phobius"/>
    </source>
</evidence>
<keyword evidence="7 8" id="KW-0998">Cell outer membrane</keyword>
<keyword evidence="14" id="KW-1185">Reference proteome</keyword>
<comment type="subcellular location">
    <subcellularLocation>
        <location evidence="1 8">Cell outer membrane</location>
        <topology evidence="1 8">Multi-pass membrane protein</topology>
    </subcellularLocation>
</comment>
<dbReference type="AlphaFoldDB" id="K6GI56"/>
<dbReference type="Gene3D" id="2.40.170.20">
    <property type="entry name" value="TonB-dependent receptor, beta-barrel domain"/>
    <property type="match status" value="1"/>
</dbReference>
<keyword evidence="13" id="KW-0675">Receptor</keyword>
<dbReference type="GO" id="GO:0009279">
    <property type="term" value="C:cell outer membrane"/>
    <property type="evidence" value="ECO:0007669"/>
    <property type="project" value="UniProtKB-SubCell"/>
</dbReference>
<dbReference type="InterPro" id="IPR012910">
    <property type="entry name" value="Plug_dom"/>
</dbReference>
<dbReference type="InterPro" id="IPR039426">
    <property type="entry name" value="TonB-dep_rcpt-like"/>
</dbReference>
<evidence type="ECO:0000256" key="1">
    <source>
        <dbReference type="ARBA" id="ARBA00004571"/>
    </source>
</evidence>
<feature type="transmembrane region" description="Helical" evidence="10">
    <location>
        <begin position="12"/>
        <end position="33"/>
    </location>
</feature>
<comment type="similarity">
    <text evidence="8 9">Belongs to the TonB-dependent receptor family.</text>
</comment>
<reference evidence="13 14" key="1">
    <citation type="submission" date="2012-09" db="EMBL/GenBank/DDBJ databases">
        <authorList>
            <person name="Dupont C.L."/>
            <person name="Rusch D.B."/>
            <person name="Lombardo M.-J."/>
            <person name="Novotny M."/>
            <person name="Yee-Greenbaum J."/>
            <person name="Laskin R."/>
        </authorList>
    </citation>
    <scope>NUCLEOTIDE SEQUENCE [LARGE SCALE GENOMIC DNA]</scope>
    <source>
        <strain evidence="13">SAR86E</strain>
    </source>
</reference>
<keyword evidence="5 9" id="KW-0798">TonB box</keyword>
<dbReference type="InterPro" id="IPR036942">
    <property type="entry name" value="Beta-barrel_TonB_sf"/>
</dbReference>
<dbReference type="Proteomes" id="UP000010310">
    <property type="component" value="Unassembled WGS sequence"/>
</dbReference>
<evidence type="ECO:0000256" key="5">
    <source>
        <dbReference type="ARBA" id="ARBA00023077"/>
    </source>
</evidence>
<keyword evidence="4 8" id="KW-0812">Transmembrane</keyword>
<feature type="domain" description="TonB-dependent receptor-like beta-barrel" evidence="11">
    <location>
        <begin position="260"/>
        <end position="700"/>
    </location>
</feature>
<evidence type="ECO:0000256" key="3">
    <source>
        <dbReference type="ARBA" id="ARBA00022452"/>
    </source>
</evidence>
<evidence type="ECO:0000259" key="11">
    <source>
        <dbReference type="Pfam" id="PF00593"/>
    </source>
</evidence>
<proteinExistence type="inferred from homology"/>
<evidence type="ECO:0000256" key="6">
    <source>
        <dbReference type="ARBA" id="ARBA00023136"/>
    </source>
</evidence>
<dbReference type="Pfam" id="PF07715">
    <property type="entry name" value="Plug"/>
    <property type="match status" value="1"/>
</dbReference>
<evidence type="ECO:0000313" key="13">
    <source>
        <dbReference type="EMBL" id="EKO36670.1"/>
    </source>
</evidence>
<evidence type="ECO:0000313" key="14">
    <source>
        <dbReference type="Proteomes" id="UP000010310"/>
    </source>
</evidence>
<dbReference type="PANTHER" id="PTHR30442">
    <property type="entry name" value="IRON III DICITRATE TRANSPORT PROTEIN FECA"/>
    <property type="match status" value="1"/>
</dbReference>